<dbReference type="Pfam" id="PF00126">
    <property type="entry name" value="HTH_1"/>
    <property type="match status" value="1"/>
</dbReference>
<evidence type="ECO:0000256" key="2">
    <source>
        <dbReference type="ARBA" id="ARBA00023015"/>
    </source>
</evidence>
<dbReference type="PROSITE" id="PS50931">
    <property type="entry name" value="HTH_LYSR"/>
    <property type="match status" value="1"/>
</dbReference>
<dbReference type="AlphaFoldDB" id="A0A9X2C129"/>
<dbReference type="GO" id="GO:0003700">
    <property type="term" value="F:DNA-binding transcription factor activity"/>
    <property type="evidence" value="ECO:0007669"/>
    <property type="project" value="InterPro"/>
</dbReference>
<keyword evidence="3" id="KW-0238">DNA-binding</keyword>
<dbReference type="Gene3D" id="3.40.190.290">
    <property type="match status" value="1"/>
</dbReference>
<dbReference type="EMBL" id="JAJLJH010000006">
    <property type="protein sequence ID" value="MCK9687797.1"/>
    <property type="molecule type" value="Genomic_DNA"/>
</dbReference>
<evidence type="ECO:0000313" key="6">
    <source>
        <dbReference type="EMBL" id="MCK9687797.1"/>
    </source>
</evidence>
<dbReference type="PANTHER" id="PTHR30419:SF2">
    <property type="entry name" value="LYSR FAMILY TRANSCRIPTIONAL REGULATOR"/>
    <property type="match status" value="1"/>
</dbReference>
<evidence type="ECO:0000256" key="1">
    <source>
        <dbReference type="ARBA" id="ARBA00009437"/>
    </source>
</evidence>
<comment type="similarity">
    <text evidence="1">Belongs to the LysR transcriptional regulatory family.</text>
</comment>
<protein>
    <submittedName>
        <fullName evidence="6">LysR substrate-binding domain-containing protein</fullName>
    </submittedName>
</protein>
<dbReference type="InterPro" id="IPR036388">
    <property type="entry name" value="WH-like_DNA-bd_sf"/>
</dbReference>
<keyword evidence="2" id="KW-0805">Transcription regulation</keyword>
<dbReference type="GO" id="GO:0005829">
    <property type="term" value="C:cytosol"/>
    <property type="evidence" value="ECO:0007669"/>
    <property type="project" value="TreeGrafter"/>
</dbReference>
<evidence type="ECO:0000256" key="4">
    <source>
        <dbReference type="ARBA" id="ARBA00023163"/>
    </source>
</evidence>
<dbReference type="PANTHER" id="PTHR30419">
    <property type="entry name" value="HTH-TYPE TRANSCRIPTIONAL REGULATOR YBHD"/>
    <property type="match status" value="1"/>
</dbReference>
<dbReference type="InterPro" id="IPR036390">
    <property type="entry name" value="WH_DNA-bd_sf"/>
</dbReference>
<dbReference type="Pfam" id="PF03466">
    <property type="entry name" value="LysR_substrate"/>
    <property type="match status" value="1"/>
</dbReference>
<organism evidence="6 7">
    <name type="scientific">Scleromatobacter humisilvae</name>
    <dbReference type="NCBI Taxonomy" id="2897159"/>
    <lineage>
        <taxon>Bacteria</taxon>
        <taxon>Pseudomonadati</taxon>
        <taxon>Pseudomonadota</taxon>
        <taxon>Betaproteobacteria</taxon>
        <taxon>Burkholderiales</taxon>
        <taxon>Sphaerotilaceae</taxon>
        <taxon>Scleromatobacter</taxon>
    </lineage>
</organism>
<feature type="domain" description="HTH lysR-type" evidence="5">
    <location>
        <begin position="6"/>
        <end position="63"/>
    </location>
</feature>
<dbReference type="CDD" id="cd08421">
    <property type="entry name" value="PBP2_LTTR_like_1"/>
    <property type="match status" value="1"/>
</dbReference>
<evidence type="ECO:0000313" key="7">
    <source>
        <dbReference type="Proteomes" id="UP001139353"/>
    </source>
</evidence>
<keyword evidence="4" id="KW-0804">Transcription</keyword>
<proteinExistence type="inferred from homology"/>
<comment type="caution">
    <text evidence="6">The sequence shown here is derived from an EMBL/GenBank/DDBJ whole genome shotgun (WGS) entry which is preliminary data.</text>
</comment>
<dbReference type="SUPFAM" id="SSF53850">
    <property type="entry name" value="Periplasmic binding protein-like II"/>
    <property type="match status" value="1"/>
</dbReference>
<accession>A0A9X2C129</accession>
<dbReference type="SUPFAM" id="SSF46785">
    <property type="entry name" value="Winged helix' DNA-binding domain"/>
    <property type="match status" value="1"/>
</dbReference>
<reference evidence="6" key="1">
    <citation type="submission" date="2021-11" db="EMBL/GenBank/DDBJ databases">
        <title>BS-T2-15 a new species belonging to the Comamonadaceae family isolated from the soil of a French oak forest.</title>
        <authorList>
            <person name="Mieszkin S."/>
            <person name="Alain K."/>
        </authorList>
    </citation>
    <scope>NUCLEOTIDE SEQUENCE</scope>
    <source>
        <strain evidence="6">BS-T2-15</strain>
    </source>
</reference>
<keyword evidence="7" id="KW-1185">Reference proteome</keyword>
<dbReference type="Proteomes" id="UP001139353">
    <property type="component" value="Unassembled WGS sequence"/>
</dbReference>
<dbReference type="Gene3D" id="1.10.10.10">
    <property type="entry name" value="Winged helix-like DNA-binding domain superfamily/Winged helix DNA-binding domain"/>
    <property type="match status" value="1"/>
</dbReference>
<gene>
    <name evidence="6" type="ORF">LPC04_19005</name>
</gene>
<dbReference type="InterPro" id="IPR050950">
    <property type="entry name" value="HTH-type_LysR_regulators"/>
</dbReference>
<evidence type="ECO:0000259" key="5">
    <source>
        <dbReference type="PROSITE" id="PS50931"/>
    </source>
</evidence>
<sequence>MNLQRLDLTSLSLFTLVVRTGSISQGAALAHLAIGAASKRITDLEAAVGVTLLERHSRGVRTTAAGQVLFDRARAVLQEVEHLSAELSDYASGVVGVVRLWTNTSALTQFLPGELAAFQAGNPGIRIELEEQNSSDVVLAVLDGRADLGIFADRTAAHGLALMNYRRDRLVLVVPNGHALQRRKSVRFADVVDNDFVCLSSATSLSRRLHEETELLGRRLRVRIQVRSFDAMCLMVANGMGVAVLPEAAIQPHLHSMHLKRIVLDDAWVHRQLLIGVRDATAVPRPVRLLIDHLCSAPG</sequence>
<name>A0A9X2C129_9BURK</name>
<dbReference type="InterPro" id="IPR000847">
    <property type="entry name" value="LysR_HTH_N"/>
</dbReference>
<dbReference type="GO" id="GO:0003677">
    <property type="term" value="F:DNA binding"/>
    <property type="evidence" value="ECO:0007669"/>
    <property type="project" value="UniProtKB-KW"/>
</dbReference>
<evidence type="ECO:0000256" key="3">
    <source>
        <dbReference type="ARBA" id="ARBA00023125"/>
    </source>
</evidence>
<dbReference type="InterPro" id="IPR005119">
    <property type="entry name" value="LysR_subst-bd"/>
</dbReference>
<dbReference type="RefSeq" id="WP_275683844.1">
    <property type="nucleotide sequence ID" value="NZ_JAJLJH010000006.1"/>
</dbReference>